<evidence type="ECO:0000313" key="2">
    <source>
        <dbReference type="EMBL" id="KAL0953297.1"/>
    </source>
</evidence>
<sequence length="143" mass="15900">MPAEYIDQIDDFVTSYYFDSFADDNDKNAMLINSTSCCKASDSEREDIALYALYDRCDYEYEYDSDSTSASSSASSSPGSQFVPLPITSTKLGTGEKTIRWLDQIVEEQEALSNETGTHDGEGEDMEAPKSTNGRRWAVIIPN</sequence>
<name>A0ABR3JCU7_9AGAR</name>
<feature type="region of interest" description="Disordered" evidence="1">
    <location>
        <begin position="64"/>
        <end position="89"/>
    </location>
</feature>
<organism evidence="2 3">
    <name type="scientific">Hohenbuehelia grisea</name>
    <dbReference type="NCBI Taxonomy" id="104357"/>
    <lineage>
        <taxon>Eukaryota</taxon>
        <taxon>Fungi</taxon>
        <taxon>Dikarya</taxon>
        <taxon>Basidiomycota</taxon>
        <taxon>Agaricomycotina</taxon>
        <taxon>Agaricomycetes</taxon>
        <taxon>Agaricomycetidae</taxon>
        <taxon>Agaricales</taxon>
        <taxon>Pleurotineae</taxon>
        <taxon>Pleurotaceae</taxon>
        <taxon>Hohenbuehelia</taxon>
    </lineage>
</organism>
<evidence type="ECO:0000313" key="3">
    <source>
        <dbReference type="Proteomes" id="UP001556367"/>
    </source>
</evidence>
<reference evidence="3" key="1">
    <citation type="submission" date="2024-06" db="EMBL/GenBank/DDBJ databases">
        <title>Multi-omics analyses provide insights into the biosynthesis of the anticancer antibiotic pleurotin in Hohenbuehelia grisea.</title>
        <authorList>
            <person name="Weaver J.A."/>
            <person name="Alberti F."/>
        </authorList>
    </citation>
    <scope>NUCLEOTIDE SEQUENCE [LARGE SCALE GENOMIC DNA]</scope>
    <source>
        <strain evidence="3">T-177</strain>
    </source>
</reference>
<dbReference type="EMBL" id="JASNQZ010000008">
    <property type="protein sequence ID" value="KAL0953297.1"/>
    <property type="molecule type" value="Genomic_DNA"/>
</dbReference>
<feature type="region of interest" description="Disordered" evidence="1">
    <location>
        <begin position="106"/>
        <end position="143"/>
    </location>
</feature>
<gene>
    <name evidence="2" type="ORF">HGRIS_004547</name>
</gene>
<keyword evidence="3" id="KW-1185">Reference proteome</keyword>
<accession>A0ABR3JCU7</accession>
<protein>
    <submittedName>
        <fullName evidence="2">Uncharacterized protein</fullName>
    </submittedName>
</protein>
<dbReference type="Proteomes" id="UP001556367">
    <property type="component" value="Unassembled WGS sequence"/>
</dbReference>
<evidence type="ECO:0000256" key="1">
    <source>
        <dbReference type="SAM" id="MobiDB-lite"/>
    </source>
</evidence>
<comment type="caution">
    <text evidence="2">The sequence shown here is derived from an EMBL/GenBank/DDBJ whole genome shotgun (WGS) entry which is preliminary data.</text>
</comment>
<proteinExistence type="predicted"/>
<feature type="compositionally biased region" description="Low complexity" evidence="1">
    <location>
        <begin position="66"/>
        <end position="77"/>
    </location>
</feature>